<evidence type="ECO:0000256" key="2">
    <source>
        <dbReference type="ARBA" id="ARBA00023125"/>
    </source>
</evidence>
<keyword evidence="1" id="KW-0805">Transcription regulation</keyword>
<dbReference type="SUPFAM" id="SSF47413">
    <property type="entry name" value="lambda repressor-like DNA-binding domains"/>
    <property type="match status" value="1"/>
</dbReference>
<dbReference type="PANTHER" id="PTHR30146">
    <property type="entry name" value="LACI-RELATED TRANSCRIPTIONAL REPRESSOR"/>
    <property type="match status" value="1"/>
</dbReference>
<dbReference type="GeneID" id="58718381"/>
<evidence type="ECO:0000259" key="4">
    <source>
        <dbReference type="PROSITE" id="PS50932"/>
    </source>
</evidence>
<protein>
    <submittedName>
        <fullName evidence="6">LacI family DNA-binding transcriptional regulator</fullName>
    </submittedName>
    <submittedName>
        <fullName evidence="5">LacI family transcriptional regulator</fullName>
    </submittedName>
</protein>
<dbReference type="InterPro" id="IPR000843">
    <property type="entry name" value="HTH_LacI"/>
</dbReference>
<evidence type="ECO:0000313" key="6">
    <source>
        <dbReference type="EMBL" id="MBC2178088.1"/>
    </source>
</evidence>
<dbReference type="RefSeq" id="WP_036087572.1">
    <property type="nucleotide sequence ID" value="NZ_CBCSHQ010000003.1"/>
</dbReference>
<reference evidence="5 7" key="1">
    <citation type="submission" date="2014-05" db="EMBL/GenBank/DDBJ databases">
        <title>Novel Listeriaceae from food processing environments.</title>
        <authorList>
            <person name="den Bakker H.C."/>
        </authorList>
    </citation>
    <scope>NUCLEOTIDE SEQUENCE [LARGE SCALE GENOMIC DNA]</scope>
    <source>
        <strain evidence="5 7">FSL A5-0281</strain>
    </source>
</reference>
<dbReference type="AlphaFoldDB" id="A0A099VZI4"/>
<dbReference type="PRINTS" id="PR00036">
    <property type="entry name" value="HTHLACI"/>
</dbReference>
<dbReference type="InterPro" id="IPR046335">
    <property type="entry name" value="LacI/GalR-like_sensor"/>
</dbReference>
<keyword evidence="3" id="KW-0804">Transcription</keyword>
<comment type="caution">
    <text evidence="5">The sequence shown here is derived from an EMBL/GenBank/DDBJ whole genome shotgun (WGS) entry which is preliminary data.</text>
</comment>
<dbReference type="GO" id="GO:0003700">
    <property type="term" value="F:DNA-binding transcription factor activity"/>
    <property type="evidence" value="ECO:0007669"/>
    <property type="project" value="TreeGrafter"/>
</dbReference>
<dbReference type="Pfam" id="PF00356">
    <property type="entry name" value="LacI"/>
    <property type="match status" value="1"/>
</dbReference>
<sequence length="330" mass="37049">MATIKDIAKQAGVSIATVSRVLNYDETLSVGDDTKKRIFEAAEQLSYTKHKRKQQKKNAKIAIVHWYSEKEELDDLYYLSIRVGAERKAEEEGYQVLRLFQDIPDQSLTNVEGIIAIGKFSQAQITALTDWNANICFVDSDQSVLKYDSVVVDFQQATVSVLDYFIAKGHRNIGFIAGEEQFSDESANIIDTRWLAFRDYMKRKGLYEKKFCFSGKFSVKTGYELMTKAINELGEDLPTAFFAANDSLAIGCLRALQEQGIAVPERVNVIGLNDVSVSKYVFPPLSTVKVYTELMGETGVELLQERLLAGRSITKKVTLSTDLVIRDSSL</sequence>
<evidence type="ECO:0000313" key="5">
    <source>
        <dbReference type="EMBL" id="KGL38969.1"/>
    </source>
</evidence>
<dbReference type="eggNOG" id="COG1609">
    <property type="taxonomic scope" value="Bacteria"/>
</dbReference>
<accession>A0A099VZI4</accession>
<dbReference type="PROSITE" id="PS50932">
    <property type="entry name" value="HTH_LACI_2"/>
    <property type="match status" value="1"/>
</dbReference>
<evidence type="ECO:0000256" key="3">
    <source>
        <dbReference type="ARBA" id="ARBA00023163"/>
    </source>
</evidence>
<dbReference type="EMBL" id="JNFA01000028">
    <property type="protein sequence ID" value="KGL38969.1"/>
    <property type="molecule type" value="Genomic_DNA"/>
</dbReference>
<dbReference type="Gene3D" id="3.40.50.2300">
    <property type="match status" value="2"/>
</dbReference>
<reference evidence="6 8" key="2">
    <citation type="submission" date="2020-03" db="EMBL/GenBank/DDBJ databases">
        <title>Soil Listeria distribution.</title>
        <authorList>
            <person name="Liao J."/>
            <person name="Wiedmann M."/>
        </authorList>
    </citation>
    <scope>NUCLEOTIDE SEQUENCE [LARGE SCALE GENOMIC DNA]</scope>
    <source>
        <strain evidence="6 8">FSL L7-0259</strain>
    </source>
</reference>
<dbReference type="InterPro" id="IPR028082">
    <property type="entry name" value="Peripla_BP_I"/>
</dbReference>
<proteinExistence type="predicted"/>
<dbReference type="SMART" id="SM00354">
    <property type="entry name" value="HTH_LACI"/>
    <property type="match status" value="1"/>
</dbReference>
<dbReference type="SUPFAM" id="SSF53822">
    <property type="entry name" value="Periplasmic binding protein-like I"/>
    <property type="match status" value="1"/>
</dbReference>
<dbReference type="Pfam" id="PF13377">
    <property type="entry name" value="Peripla_BP_3"/>
    <property type="match status" value="1"/>
</dbReference>
<evidence type="ECO:0000313" key="7">
    <source>
        <dbReference type="Proteomes" id="UP000029844"/>
    </source>
</evidence>
<dbReference type="CDD" id="cd01392">
    <property type="entry name" value="HTH_LacI"/>
    <property type="match status" value="1"/>
</dbReference>
<dbReference type="InterPro" id="IPR010982">
    <property type="entry name" value="Lambda_DNA-bd_dom_sf"/>
</dbReference>
<dbReference type="PROSITE" id="PS00356">
    <property type="entry name" value="HTH_LACI_1"/>
    <property type="match status" value="1"/>
</dbReference>
<keyword evidence="7" id="KW-1185">Reference proteome</keyword>
<dbReference type="OrthoDB" id="43195at2"/>
<dbReference type="GO" id="GO:0000976">
    <property type="term" value="F:transcription cis-regulatory region binding"/>
    <property type="evidence" value="ECO:0007669"/>
    <property type="project" value="TreeGrafter"/>
</dbReference>
<evidence type="ECO:0000313" key="8">
    <source>
        <dbReference type="Proteomes" id="UP000541735"/>
    </source>
</evidence>
<name>A0A099VZI4_9LIST</name>
<dbReference type="CDD" id="cd01544">
    <property type="entry name" value="PBP1_GalR"/>
    <property type="match status" value="1"/>
</dbReference>
<evidence type="ECO:0000256" key="1">
    <source>
        <dbReference type="ARBA" id="ARBA00023015"/>
    </source>
</evidence>
<dbReference type="PANTHER" id="PTHR30146:SF149">
    <property type="entry name" value="HTH-TYPE TRANSCRIPTIONAL REGULATOR EBGR"/>
    <property type="match status" value="1"/>
</dbReference>
<gene>
    <name evidence="5" type="ORF">EP57_13620</name>
    <name evidence="6" type="ORF">HCB27_15775</name>
</gene>
<dbReference type="Proteomes" id="UP000541735">
    <property type="component" value="Unassembled WGS sequence"/>
</dbReference>
<organism evidence="5 7">
    <name type="scientific">Listeria booriae</name>
    <dbReference type="NCBI Taxonomy" id="1552123"/>
    <lineage>
        <taxon>Bacteria</taxon>
        <taxon>Bacillati</taxon>
        <taxon>Bacillota</taxon>
        <taxon>Bacilli</taxon>
        <taxon>Bacillales</taxon>
        <taxon>Listeriaceae</taxon>
        <taxon>Listeria</taxon>
    </lineage>
</organism>
<dbReference type="EMBL" id="JAARYD010000010">
    <property type="protein sequence ID" value="MBC2178088.1"/>
    <property type="molecule type" value="Genomic_DNA"/>
</dbReference>
<dbReference type="Gene3D" id="1.10.260.40">
    <property type="entry name" value="lambda repressor-like DNA-binding domains"/>
    <property type="match status" value="1"/>
</dbReference>
<feature type="domain" description="HTH lacI-type" evidence="4">
    <location>
        <begin position="2"/>
        <end position="58"/>
    </location>
</feature>
<dbReference type="STRING" id="1552123.EP57_13620"/>
<dbReference type="Proteomes" id="UP000029844">
    <property type="component" value="Unassembled WGS sequence"/>
</dbReference>
<keyword evidence="2 6" id="KW-0238">DNA-binding</keyword>